<dbReference type="Proteomes" id="UP001432202">
    <property type="component" value="Chromosome"/>
</dbReference>
<keyword evidence="4 8" id="KW-0949">S-adenosyl-L-methionine</keyword>
<keyword evidence="2 8" id="KW-0489">Methyltransferase</keyword>
<dbReference type="AlphaFoldDB" id="A0AAX4L4C7"/>
<dbReference type="GO" id="GO:0032259">
    <property type="term" value="P:methylation"/>
    <property type="evidence" value="ECO:0007669"/>
    <property type="project" value="UniProtKB-KW"/>
</dbReference>
<evidence type="ECO:0000256" key="4">
    <source>
        <dbReference type="ARBA" id="ARBA00022691"/>
    </source>
</evidence>
<dbReference type="InterPro" id="IPR002941">
    <property type="entry name" value="DNA_methylase_N4/N6"/>
</dbReference>
<dbReference type="Pfam" id="PF01555">
    <property type="entry name" value="N6_N4_Mtase"/>
    <property type="match status" value="1"/>
</dbReference>
<comment type="similarity">
    <text evidence="1">Belongs to the N(4)/N(6)-methyltransferase family. N(4) subfamily.</text>
</comment>
<dbReference type="GeneID" id="89335919"/>
<accession>A0AAX4L4C7</accession>
<dbReference type="GO" id="GO:0015667">
    <property type="term" value="F:site-specific DNA-methyltransferase (cytosine-N4-specific) activity"/>
    <property type="evidence" value="ECO:0007669"/>
    <property type="project" value="UniProtKB-EC"/>
</dbReference>
<organism evidence="10 11">
    <name type="scientific">Sulfolobus tengchongensis</name>
    <dbReference type="NCBI Taxonomy" id="207809"/>
    <lineage>
        <taxon>Archaea</taxon>
        <taxon>Thermoproteota</taxon>
        <taxon>Thermoprotei</taxon>
        <taxon>Sulfolobales</taxon>
        <taxon>Sulfolobaceae</taxon>
        <taxon>Sulfolobus</taxon>
    </lineage>
</organism>
<evidence type="ECO:0000313" key="11">
    <source>
        <dbReference type="Proteomes" id="UP001432202"/>
    </source>
</evidence>
<dbReference type="GO" id="GO:0003677">
    <property type="term" value="F:DNA binding"/>
    <property type="evidence" value="ECO:0007669"/>
    <property type="project" value="UniProtKB-KW"/>
</dbReference>
<evidence type="ECO:0000256" key="6">
    <source>
        <dbReference type="ARBA" id="ARBA00023125"/>
    </source>
</evidence>
<feature type="domain" description="DNA methylase N-4/N-6" evidence="9">
    <location>
        <begin position="22"/>
        <end position="253"/>
    </location>
</feature>
<keyword evidence="6" id="KW-0238">DNA-binding</keyword>
<keyword evidence="11" id="KW-1185">Reference proteome</keyword>
<name>A0AAX4L4C7_9CREN</name>
<dbReference type="InterPro" id="IPR001091">
    <property type="entry name" value="RM_Methyltransferase"/>
</dbReference>
<dbReference type="GO" id="GO:0008170">
    <property type="term" value="F:N-methyltransferase activity"/>
    <property type="evidence" value="ECO:0007669"/>
    <property type="project" value="InterPro"/>
</dbReference>
<dbReference type="REBASE" id="809396">
    <property type="entry name" value="M.SteRT2ORF4085P"/>
</dbReference>
<dbReference type="InterPro" id="IPR017985">
    <property type="entry name" value="MeTrfase_CN4_CS"/>
</dbReference>
<evidence type="ECO:0000256" key="1">
    <source>
        <dbReference type="ARBA" id="ARBA00010203"/>
    </source>
</evidence>
<evidence type="ECO:0000256" key="3">
    <source>
        <dbReference type="ARBA" id="ARBA00022679"/>
    </source>
</evidence>
<keyword evidence="5 8" id="KW-0680">Restriction system</keyword>
<gene>
    <name evidence="10" type="ORF">V6M85_04085</name>
</gene>
<protein>
    <recommendedName>
        <fullName evidence="8">Type II methyltransferase</fullName>
        <ecNumber evidence="8">2.1.1.113</ecNumber>
    </recommendedName>
    <alternativeName>
        <fullName evidence="8">N-4 cytosine-specific methyltransferase</fullName>
    </alternativeName>
</protein>
<dbReference type="RefSeq" id="WP_338603318.1">
    <property type="nucleotide sequence ID" value="NZ_CP146016.1"/>
</dbReference>
<evidence type="ECO:0000256" key="8">
    <source>
        <dbReference type="RuleBase" id="RU362026"/>
    </source>
</evidence>
<dbReference type="InterPro" id="IPR029063">
    <property type="entry name" value="SAM-dependent_MTases_sf"/>
</dbReference>
<dbReference type="Gene3D" id="3.40.50.150">
    <property type="entry name" value="Vaccinia Virus protein VP39"/>
    <property type="match status" value="1"/>
</dbReference>
<dbReference type="GO" id="GO:0009307">
    <property type="term" value="P:DNA restriction-modification system"/>
    <property type="evidence" value="ECO:0007669"/>
    <property type="project" value="UniProtKB-KW"/>
</dbReference>
<dbReference type="EC" id="2.1.1.113" evidence="8"/>
<reference evidence="10 11" key="1">
    <citation type="submission" date="2024-02" db="EMBL/GenBank/DDBJ databases">
        <title>STSV induces naive adaptation in Sulfolobus.</title>
        <authorList>
            <person name="Xiang X."/>
            <person name="Song M."/>
        </authorList>
    </citation>
    <scope>NUCLEOTIDE SEQUENCE [LARGE SCALE GENOMIC DNA]</scope>
    <source>
        <strain evidence="10 11">RT2</strain>
    </source>
</reference>
<dbReference type="EMBL" id="CP146016">
    <property type="protein sequence ID" value="WWQ61266.1"/>
    <property type="molecule type" value="Genomic_DNA"/>
</dbReference>
<evidence type="ECO:0000259" key="9">
    <source>
        <dbReference type="Pfam" id="PF01555"/>
    </source>
</evidence>
<sequence>MANIKVIIGSSDNMKELEDNSVNLVVTSPPYYNAPFDFPGMFTSYDDYLGLIKRVGKELMRVLAPGRVAIFVTEDVRINGKLYPIVSDLIHIMVYEIGFEYQDKIIWRKPEGYIRISRRSGVLIQHPYPMYYYPDNIYEEIVIFKKPGEFDRTKVPQSIKEKSKIDANKFQVEKWYLSVWDIKNVLPSEKWSKYTAAFPEELAERLIRLYSYYGEIVLDPFLGTGTTCAVAKRLGRNCVGYEIDLELKDAIEERLKVGYGSLFDSDRVEFIIREDAKTLRTKLREEIIRKLNNKKQG</sequence>
<evidence type="ECO:0000256" key="7">
    <source>
        <dbReference type="ARBA" id="ARBA00049120"/>
    </source>
</evidence>
<evidence type="ECO:0000256" key="5">
    <source>
        <dbReference type="ARBA" id="ARBA00022747"/>
    </source>
</evidence>
<comment type="catalytic activity">
    <reaction evidence="7 8">
        <text>a 2'-deoxycytidine in DNA + S-adenosyl-L-methionine = an N(4)-methyl-2'-deoxycytidine in DNA + S-adenosyl-L-homocysteine + H(+)</text>
        <dbReference type="Rhea" id="RHEA:16857"/>
        <dbReference type="Rhea" id="RHEA-COMP:11369"/>
        <dbReference type="Rhea" id="RHEA-COMP:13674"/>
        <dbReference type="ChEBI" id="CHEBI:15378"/>
        <dbReference type="ChEBI" id="CHEBI:57856"/>
        <dbReference type="ChEBI" id="CHEBI:59789"/>
        <dbReference type="ChEBI" id="CHEBI:85452"/>
        <dbReference type="ChEBI" id="CHEBI:137933"/>
        <dbReference type="EC" id="2.1.1.113"/>
    </reaction>
</comment>
<evidence type="ECO:0000256" key="2">
    <source>
        <dbReference type="ARBA" id="ARBA00022603"/>
    </source>
</evidence>
<evidence type="ECO:0000313" key="10">
    <source>
        <dbReference type="EMBL" id="WWQ61266.1"/>
    </source>
</evidence>
<dbReference type="SUPFAM" id="SSF53335">
    <property type="entry name" value="S-adenosyl-L-methionine-dependent methyltransferases"/>
    <property type="match status" value="1"/>
</dbReference>
<keyword evidence="3 10" id="KW-0808">Transferase</keyword>
<proteinExistence type="inferred from homology"/>
<dbReference type="PROSITE" id="PS00093">
    <property type="entry name" value="N4_MTASE"/>
    <property type="match status" value="1"/>
</dbReference>
<dbReference type="PRINTS" id="PR00508">
    <property type="entry name" value="S21N4MTFRASE"/>
</dbReference>